<dbReference type="PANTHER" id="PTHR14359:SF6">
    <property type="entry name" value="PHOSPHOPANTOTHENOYLCYSTEINE DECARBOXYLASE"/>
    <property type="match status" value="1"/>
</dbReference>
<gene>
    <name evidence="3 8" type="primary">coaBC</name>
    <name evidence="8" type="ORF">JYK00_04395</name>
</gene>
<dbReference type="EC" id="4.1.1.36" evidence="3"/>
<feature type="region of interest" description="Phosphopantothenate--cysteine ligase" evidence="3">
    <location>
        <begin position="186"/>
        <end position="384"/>
    </location>
</feature>
<dbReference type="HAMAP" id="MF_02225">
    <property type="entry name" value="CoaBC"/>
    <property type="match status" value="1"/>
</dbReference>
<proteinExistence type="inferred from homology"/>
<feature type="domain" description="Flavoprotein" evidence="6">
    <location>
        <begin position="1"/>
        <end position="171"/>
    </location>
</feature>
<dbReference type="Pfam" id="PF04127">
    <property type="entry name" value="DFP"/>
    <property type="match status" value="1"/>
</dbReference>
<feature type="binding site" evidence="3">
    <location>
        <position position="275"/>
    </location>
    <ligand>
        <name>CTP</name>
        <dbReference type="ChEBI" id="CHEBI:37563"/>
    </ligand>
</feature>
<comment type="cofactor">
    <cofactor evidence="3">
        <name>Mg(2+)</name>
        <dbReference type="ChEBI" id="CHEBI:18420"/>
    </cofactor>
</comment>
<sequence length="384" mass="42614">MHVLLGVSSGIAIYKAVDLVSKFRKEGYETNVIMTKNAKNLIAPAVFSAVGNCNVYTDTFDVDSGWITHTELSRKASVFVVAPATANIIGKIANGIADDLLSTIAIAVPDKTPKVIVPTMNTRMYENNIVQENLEKLRKIGWYVVEPEVGHLACGEIGKGRYPENEKILEVVKFLTSKKKLKDKKVLITAGPTVESIDPVRFISNHSSGKMGYAIATVAKRLGGNVTLISGPTSLKKPYLVDEFIEVVSAEEMFNETIMRFEKTDIVIMVAAVADYKPKEVRKHKIKKQGDMVLELVRTKDILKEIGRRKSHQLIVGFAAETENIVENARKKLEEKKVDMIIANNATKVMGSDNSHAFIITRNQVVEVEGSKEEVAEKIFEFIY</sequence>
<comment type="similarity">
    <text evidence="3 4">In the N-terminal section; belongs to the HFCD (homo-oligomeric flavin containing Cys decarboxylase) superfamily.</text>
</comment>
<keyword evidence="9" id="KW-1185">Reference proteome</keyword>
<dbReference type="InterPro" id="IPR007085">
    <property type="entry name" value="DNA/pantothenate-metab_flavo_C"/>
</dbReference>
<keyword evidence="3 4" id="KW-0436">Ligase</keyword>
<evidence type="ECO:0000259" key="6">
    <source>
        <dbReference type="Pfam" id="PF02441"/>
    </source>
</evidence>
<dbReference type="SUPFAM" id="SSF102645">
    <property type="entry name" value="CoaB-like"/>
    <property type="match status" value="1"/>
</dbReference>
<dbReference type="Gene3D" id="3.40.50.1950">
    <property type="entry name" value="Flavin prenyltransferase-like"/>
    <property type="match status" value="1"/>
</dbReference>
<keyword evidence="1 3" id="KW-0210">Decarboxylase</keyword>
<accession>A0ABX7S9U9</accession>
<feature type="active site" description="Proton donor" evidence="3">
    <location>
        <position position="154"/>
    </location>
</feature>
<keyword evidence="3 4" id="KW-0285">Flavoprotein</keyword>
<evidence type="ECO:0000256" key="5">
    <source>
        <dbReference type="SAM" id="Coils"/>
    </source>
</evidence>
<dbReference type="EC" id="6.3.2.5" evidence="3"/>
<keyword evidence="3" id="KW-0479">Metal-binding</keyword>
<feature type="domain" description="DNA/pantothenate metabolism flavoprotein C-terminal" evidence="7">
    <location>
        <begin position="181"/>
        <end position="383"/>
    </location>
</feature>
<comment type="function">
    <text evidence="4">Catalyzes two steps in the biosynthesis of coenzyme A. In the first step cysteine is conjugated to 4'-phosphopantothenate to form 4-phosphopantothenoylcysteine, in the latter compound is decarboxylated to form 4'-phosphopantotheine.</text>
</comment>
<evidence type="ECO:0000256" key="1">
    <source>
        <dbReference type="ARBA" id="ARBA00022793"/>
    </source>
</evidence>
<dbReference type="Pfam" id="PF02441">
    <property type="entry name" value="Flavoprotein"/>
    <property type="match status" value="1"/>
</dbReference>
<comment type="pathway">
    <text evidence="3 4">Cofactor biosynthesis; coenzyme A biosynthesis; CoA from (R)-pantothenate: step 2/5.</text>
</comment>
<feature type="binding site" evidence="3">
    <location>
        <position position="332"/>
    </location>
    <ligand>
        <name>CTP</name>
        <dbReference type="ChEBI" id="CHEBI:37563"/>
    </ligand>
</feature>
<name>A0ABX7S9U9_9BACT</name>
<feature type="region of interest" description="Phosphopantothenoylcysteine decarboxylase" evidence="3">
    <location>
        <begin position="1"/>
        <end position="185"/>
    </location>
</feature>
<keyword evidence="2 3" id="KW-0456">Lyase</keyword>
<feature type="binding site" evidence="3">
    <location>
        <position position="336"/>
    </location>
    <ligand>
        <name>CTP</name>
        <dbReference type="ChEBI" id="CHEBI:37563"/>
    </ligand>
</feature>
<dbReference type="GO" id="GO:0004632">
    <property type="term" value="F:phosphopantothenate--cysteine ligase activity"/>
    <property type="evidence" value="ECO:0007669"/>
    <property type="project" value="UniProtKB-EC"/>
</dbReference>
<comment type="similarity">
    <text evidence="3 4">In the C-terminal section; belongs to the PPC synthetase family.</text>
</comment>
<dbReference type="InterPro" id="IPR036551">
    <property type="entry name" value="Flavin_trans-like"/>
</dbReference>
<evidence type="ECO:0000313" key="9">
    <source>
        <dbReference type="Proteomes" id="UP000671862"/>
    </source>
</evidence>
<keyword evidence="5" id="KW-0175">Coiled coil</keyword>
<comment type="cofactor">
    <cofactor evidence="3">
        <name>FMN</name>
        <dbReference type="ChEBI" id="CHEBI:58210"/>
    </cofactor>
    <text evidence="3">Binds 1 FMN per subunit.</text>
</comment>
<comment type="catalytic activity">
    <reaction evidence="3 4">
        <text>(R)-4'-phosphopantothenate + L-cysteine + CTP = N-[(R)-4-phosphopantothenoyl]-L-cysteine + CMP + diphosphate + H(+)</text>
        <dbReference type="Rhea" id="RHEA:19397"/>
        <dbReference type="ChEBI" id="CHEBI:10986"/>
        <dbReference type="ChEBI" id="CHEBI:15378"/>
        <dbReference type="ChEBI" id="CHEBI:33019"/>
        <dbReference type="ChEBI" id="CHEBI:35235"/>
        <dbReference type="ChEBI" id="CHEBI:37563"/>
        <dbReference type="ChEBI" id="CHEBI:59458"/>
        <dbReference type="ChEBI" id="CHEBI:60377"/>
        <dbReference type="EC" id="6.3.2.5"/>
    </reaction>
</comment>
<evidence type="ECO:0000256" key="4">
    <source>
        <dbReference type="RuleBase" id="RU364078"/>
    </source>
</evidence>
<evidence type="ECO:0000256" key="3">
    <source>
        <dbReference type="HAMAP-Rule" id="MF_02225"/>
    </source>
</evidence>
<feature type="binding site" evidence="3">
    <location>
        <position position="285"/>
    </location>
    <ligand>
        <name>CTP</name>
        <dbReference type="ChEBI" id="CHEBI:37563"/>
    </ligand>
</feature>
<dbReference type="RefSeq" id="WP_207567470.1">
    <property type="nucleotide sequence ID" value="NZ_CP071446.1"/>
</dbReference>
<dbReference type="PANTHER" id="PTHR14359">
    <property type="entry name" value="HOMO-OLIGOMERIC FLAVIN CONTAINING CYS DECARBOXYLASE FAMILY"/>
    <property type="match status" value="1"/>
</dbReference>
<feature type="coiled-coil region" evidence="5">
    <location>
        <begin position="319"/>
        <end position="346"/>
    </location>
</feature>
<dbReference type="GO" id="GO:0004633">
    <property type="term" value="F:phosphopantothenoylcysteine decarboxylase activity"/>
    <property type="evidence" value="ECO:0007669"/>
    <property type="project" value="UniProtKB-EC"/>
</dbReference>
<dbReference type="NCBIfam" id="TIGR00521">
    <property type="entry name" value="coaBC_dfp"/>
    <property type="match status" value="1"/>
</dbReference>
<dbReference type="InterPro" id="IPR003382">
    <property type="entry name" value="Flavoprotein"/>
</dbReference>
<dbReference type="EMBL" id="CP071446">
    <property type="protein sequence ID" value="QTA38753.1"/>
    <property type="molecule type" value="Genomic_DNA"/>
</dbReference>
<comment type="function">
    <text evidence="3">Catalyzes two sequential steps in the biosynthesis of coenzyme A. In the first step cysteine is conjugated to 4'-phosphopantothenate to form 4-phosphopantothenoylcysteine. In the second step the latter compound is decarboxylated to form 4'-phosphopantotheine.</text>
</comment>
<comment type="pathway">
    <text evidence="3 4">Cofactor biosynthesis; coenzyme A biosynthesis; CoA from (R)-pantothenate: step 3/5.</text>
</comment>
<dbReference type="Gene3D" id="3.40.50.10300">
    <property type="entry name" value="CoaB-like"/>
    <property type="match status" value="1"/>
</dbReference>
<organism evidence="8 9">
    <name type="scientific">Thermosipho ferrireducens</name>
    <dbReference type="NCBI Taxonomy" id="2571116"/>
    <lineage>
        <taxon>Bacteria</taxon>
        <taxon>Thermotogati</taxon>
        <taxon>Thermotogota</taxon>
        <taxon>Thermotogae</taxon>
        <taxon>Thermotogales</taxon>
        <taxon>Fervidobacteriaceae</taxon>
        <taxon>Thermosipho</taxon>
    </lineage>
</organism>
<evidence type="ECO:0000259" key="7">
    <source>
        <dbReference type="Pfam" id="PF04127"/>
    </source>
</evidence>
<evidence type="ECO:0000256" key="2">
    <source>
        <dbReference type="ARBA" id="ARBA00023239"/>
    </source>
</evidence>
<comment type="caution">
    <text evidence="3">Lacks conserved residue(s) required for the propagation of feature annotation.</text>
</comment>
<dbReference type="SUPFAM" id="SSF52507">
    <property type="entry name" value="Homo-oligomeric flavin-containing Cys decarboxylases, HFCD"/>
    <property type="match status" value="1"/>
</dbReference>
<feature type="binding site" evidence="3">
    <location>
        <position position="318"/>
    </location>
    <ligand>
        <name>CTP</name>
        <dbReference type="ChEBI" id="CHEBI:37563"/>
    </ligand>
</feature>
<dbReference type="Proteomes" id="UP000671862">
    <property type="component" value="Chromosome"/>
</dbReference>
<keyword evidence="3" id="KW-0511">Multifunctional enzyme</keyword>
<reference evidence="8 9" key="1">
    <citation type="submission" date="2021-03" db="EMBL/GenBank/DDBJ databases">
        <title>Thermosipho ferrireducens sp.nov., an anaerobic thermophilic iron-reducing bacterium isolated from a deep-sea hydrothermal sulfide deposits.</title>
        <authorList>
            <person name="Zeng X."/>
            <person name="Chen Y."/>
            <person name="Shao Z."/>
        </authorList>
    </citation>
    <scope>NUCLEOTIDE SEQUENCE [LARGE SCALE GENOMIC DNA]</scope>
    <source>
        <strain evidence="8 9">JL129W03</strain>
    </source>
</reference>
<evidence type="ECO:0000313" key="8">
    <source>
        <dbReference type="EMBL" id="QTA38753.1"/>
    </source>
</evidence>
<comment type="catalytic activity">
    <reaction evidence="3 4">
        <text>N-[(R)-4-phosphopantothenoyl]-L-cysteine + H(+) = (R)-4'-phosphopantetheine + CO2</text>
        <dbReference type="Rhea" id="RHEA:16793"/>
        <dbReference type="ChEBI" id="CHEBI:15378"/>
        <dbReference type="ChEBI" id="CHEBI:16526"/>
        <dbReference type="ChEBI" id="CHEBI:59458"/>
        <dbReference type="ChEBI" id="CHEBI:61723"/>
        <dbReference type="EC" id="4.1.1.36"/>
    </reaction>
</comment>
<protein>
    <recommendedName>
        <fullName evidence="3">Coenzyme A biosynthesis bifunctional protein CoaBC</fullName>
    </recommendedName>
    <alternativeName>
        <fullName evidence="3">DNA/pantothenate metabolism flavoprotein</fullName>
    </alternativeName>
    <alternativeName>
        <fullName evidence="3">Phosphopantothenoylcysteine synthetase/decarboxylase</fullName>
        <shortName evidence="3">PPCS-PPCDC</shortName>
    </alternativeName>
    <domain>
        <recommendedName>
            <fullName evidence="3">Phosphopantothenoylcysteine decarboxylase</fullName>
            <shortName evidence="3">PPC decarboxylase</shortName>
            <shortName evidence="3">PPC-DC</shortName>
            <ecNumber evidence="3">4.1.1.36</ecNumber>
        </recommendedName>
        <alternativeName>
            <fullName evidence="3">CoaC</fullName>
        </alternativeName>
    </domain>
    <domain>
        <recommendedName>
            <fullName evidence="3">Phosphopantothenate--cysteine ligase</fullName>
            <ecNumber evidence="3">6.3.2.5</ecNumber>
        </recommendedName>
        <alternativeName>
            <fullName evidence="3">CoaB</fullName>
        </alternativeName>
        <alternativeName>
            <fullName evidence="3">Phosphopantothenoylcysteine synthetase</fullName>
            <shortName evidence="3">PPC synthetase</shortName>
            <shortName evidence="3">PPC-S</shortName>
        </alternativeName>
    </domain>
</protein>
<dbReference type="InterPro" id="IPR035929">
    <property type="entry name" value="CoaB-like_sf"/>
</dbReference>
<keyword evidence="3 4" id="KW-0288">FMN</keyword>
<dbReference type="InterPro" id="IPR005252">
    <property type="entry name" value="CoaBC"/>
</dbReference>
<keyword evidence="3" id="KW-0460">Magnesium</keyword>